<evidence type="ECO:0000256" key="2">
    <source>
        <dbReference type="SAM" id="Phobius"/>
    </source>
</evidence>
<feature type="chain" id="PRO_5046813856" description="TPM domain-containing protein" evidence="3">
    <location>
        <begin position="23"/>
        <end position="440"/>
    </location>
</feature>
<dbReference type="Gene3D" id="3.10.310.50">
    <property type="match status" value="1"/>
</dbReference>
<proteinExistence type="predicted"/>
<protein>
    <recommendedName>
        <fullName evidence="4">TPM domain-containing protein</fullName>
    </recommendedName>
</protein>
<feature type="compositionally biased region" description="Gly residues" evidence="1">
    <location>
        <begin position="270"/>
        <end position="285"/>
    </location>
</feature>
<dbReference type="PANTHER" id="PTHR30373">
    <property type="entry name" value="UPF0603 PROTEIN YGCG"/>
    <property type="match status" value="1"/>
</dbReference>
<dbReference type="PANTHER" id="PTHR30373:SF2">
    <property type="entry name" value="UPF0603 PROTEIN YGCG"/>
    <property type="match status" value="1"/>
</dbReference>
<keyword evidence="2" id="KW-0812">Transmembrane</keyword>
<keyword evidence="2" id="KW-0472">Membrane</keyword>
<evidence type="ECO:0000259" key="4">
    <source>
        <dbReference type="Pfam" id="PF04536"/>
    </source>
</evidence>
<organism evidence="5 6">
    <name type="scientific">Hymenobacter cavernae</name>
    <dbReference type="NCBI Taxonomy" id="2044852"/>
    <lineage>
        <taxon>Bacteria</taxon>
        <taxon>Pseudomonadati</taxon>
        <taxon>Bacteroidota</taxon>
        <taxon>Cytophagia</taxon>
        <taxon>Cytophagales</taxon>
        <taxon>Hymenobacteraceae</taxon>
        <taxon>Hymenobacter</taxon>
    </lineage>
</organism>
<sequence length="440" mass="44615">MHRFLFFFLLLVSAGLGWPAAAAPADGVLARPSPFRFVTDEAKLLSLANAKTLENGLRHYADDKGTQIVVVTVPTLGGRDVADYARSLGEAWGVGQRGKDNGVVLLLAGQEHKVSVQVGSGLQNKISPDVITRAINQDMTPSFKQGNYFAGLRKGLNTLMAAADPNPPKTQPATAPATAMGSAATTNADLNNDLATTTPAPQADPYTPAPSTLLGGLGIGTLLIGALLIGGVIWFLVRMFRNRSATSTPNTPYGNAPSNTPDFYTNRGNGPTGGGYNRGPAGPQGNGSAPNFYPNQPTGGGMMGGMGNMGGGGSGIGGILATGAAAAAGAYLGNRMASGNDHDTAGNGLSQAGLGAANNNLDPPTNYSGTPSGEFPALGGAAGNDFSGDNAAPDYFSGDYAADDSGDYFSADDNSSYDDQSSDDTGGGGFDDDSDNSGSW</sequence>
<feature type="signal peptide" evidence="3">
    <location>
        <begin position="1"/>
        <end position="22"/>
    </location>
</feature>
<feature type="region of interest" description="Disordered" evidence="1">
    <location>
        <begin position="267"/>
        <end position="296"/>
    </location>
</feature>
<accession>A0ABQ1TR37</accession>
<feature type="compositionally biased region" description="Acidic residues" evidence="1">
    <location>
        <begin position="430"/>
        <end position="440"/>
    </location>
</feature>
<keyword evidence="2" id="KW-1133">Transmembrane helix</keyword>
<keyword evidence="3" id="KW-0732">Signal</keyword>
<dbReference type="Proteomes" id="UP000632273">
    <property type="component" value="Unassembled WGS sequence"/>
</dbReference>
<feature type="region of interest" description="Disordered" evidence="1">
    <location>
        <begin position="162"/>
        <end position="181"/>
    </location>
</feature>
<dbReference type="Pfam" id="PF04536">
    <property type="entry name" value="TPM_phosphatase"/>
    <property type="match status" value="1"/>
</dbReference>
<keyword evidence="6" id="KW-1185">Reference proteome</keyword>
<feature type="transmembrane region" description="Helical" evidence="2">
    <location>
        <begin position="213"/>
        <end position="237"/>
    </location>
</feature>
<feature type="compositionally biased region" description="Low complexity" evidence="1">
    <location>
        <begin position="171"/>
        <end position="181"/>
    </location>
</feature>
<feature type="domain" description="TPM" evidence="4">
    <location>
        <begin position="38"/>
        <end position="161"/>
    </location>
</feature>
<gene>
    <name evidence="5" type="ORF">GCM10011383_10870</name>
</gene>
<evidence type="ECO:0000313" key="6">
    <source>
        <dbReference type="Proteomes" id="UP000632273"/>
    </source>
</evidence>
<feature type="compositionally biased region" description="Polar residues" evidence="1">
    <location>
        <begin position="286"/>
        <end position="296"/>
    </location>
</feature>
<evidence type="ECO:0000313" key="5">
    <source>
        <dbReference type="EMBL" id="GGF01798.1"/>
    </source>
</evidence>
<evidence type="ECO:0000256" key="3">
    <source>
        <dbReference type="SAM" id="SignalP"/>
    </source>
</evidence>
<name>A0ABQ1TR37_9BACT</name>
<feature type="compositionally biased region" description="Polar residues" evidence="1">
    <location>
        <begin position="357"/>
        <end position="371"/>
    </location>
</feature>
<reference evidence="6" key="1">
    <citation type="journal article" date="2019" name="Int. J. Syst. Evol. Microbiol.">
        <title>The Global Catalogue of Microorganisms (GCM) 10K type strain sequencing project: providing services to taxonomists for standard genome sequencing and annotation.</title>
        <authorList>
            <consortium name="The Broad Institute Genomics Platform"/>
            <consortium name="The Broad Institute Genome Sequencing Center for Infectious Disease"/>
            <person name="Wu L."/>
            <person name="Ma J."/>
        </authorList>
    </citation>
    <scope>NUCLEOTIDE SEQUENCE [LARGE SCALE GENOMIC DNA]</scope>
    <source>
        <strain evidence="6">CGMCC 1.15197</strain>
    </source>
</reference>
<evidence type="ECO:0000256" key="1">
    <source>
        <dbReference type="SAM" id="MobiDB-lite"/>
    </source>
</evidence>
<feature type="region of interest" description="Disordered" evidence="1">
    <location>
        <begin position="342"/>
        <end position="440"/>
    </location>
</feature>
<dbReference type="InterPro" id="IPR007621">
    <property type="entry name" value="TPM_dom"/>
</dbReference>
<dbReference type="EMBL" id="BMHT01000002">
    <property type="protein sequence ID" value="GGF01798.1"/>
    <property type="molecule type" value="Genomic_DNA"/>
</dbReference>
<dbReference type="RefSeq" id="WP_188811852.1">
    <property type="nucleotide sequence ID" value="NZ_BMHT01000002.1"/>
</dbReference>
<comment type="caution">
    <text evidence="5">The sequence shown here is derived from an EMBL/GenBank/DDBJ whole genome shotgun (WGS) entry which is preliminary data.</text>
</comment>